<keyword evidence="1" id="KW-0812">Transmembrane</keyword>
<dbReference type="Proteomes" id="UP000176634">
    <property type="component" value="Unassembled WGS sequence"/>
</dbReference>
<feature type="chain" id="PRO_5009525943" evidence="2">
    <location>
        <begin position="24"/>
        <end position="530"/>
    </location>
</feature>
<evidence type="ECO:0000256" key="2">
    <source>
        <dbReference type="SAM" id="SignalP"/>
    </source>
</evidence>
<comment type="caution">
    <text evidence="3">The sequence shown here is derived from an EMBL/GenBank/DDBJ whole genome shotgun (WGS) entry which is preliminary data.</text>
</comment>
<sequence>MLKKITIIFFALFFFFASSPVSAVDTSSRIPDLNPICWKRKACFEIRKNFLLGSPSAEQLEDGFISGPAAFPCVGGQDDNQWGRCLPGGAAKTEISFAGQNKFSNIGDFLVIMYRYLVGIASIVSVIVIIVAGVRWITSGGNSEAIGSAKKRIGGAIIGLFIAYMSYFVLNTINPALVNLRLPQNWLVRPQHLLPQFCKDVPGAKDGKMEFSYFAGAGEQTTPAKLVGNEKFDLKYGEQKDAEGEPVFMCGRRFLADGGGTQACFGDLCSREGQNMQMCGKGLKKESLTLCSPGELRIHFYIDYIDDIEEQLKLAAAKVNKSLLITGSLEKEWLKADQVFWGVCDAGAYTVIPVQDRGLIKQPPLRYYLADDGAKRTWADSSDKAHVERQIDSGGQYYEYLISYTGLVDNNESQSWNCKYGGQLVGYFLRLETAAQQSTWSDIGDVLTLSSPYHYPNLNVGYDSATDQPLFGTFSQDVGASLSDYSNYIPIEKLKNGGLRFEVGLTMGKYLKMVKNPGETPQRYLDDLLF</sequence>
<dbReference type="EMBL" id="MFRA01000006">
    <property type="protein sequence ID" value="OGH92285.1"/>
    <property type="molecule type" value="Genomic_DNA"/>
</dbReference>
<gene>
    <name evidence="3" type="ORF">A2563_04850</name>
</gene>
<evidence type="ECO:0000313" key="3">
    <source>
        <dbReference type="EMBL" id="OGH92285.1"/>
    </source>
</evidence>
<feature type="transmembrane region" description="Helical" evidence="1">
    <location>
        <begin position="153"/>
        <end position="170"/>
    </location>
</feature>
<feature type="signal peptide" evidence="2">
    <location>
        <begin position="1"/>
        <end position="23"/>
    </location>
</feature>
<name>A0A1F6P7Z2_9BACT</name>
<dbReference type="STRING" id="1798705.A2563_04850"/>
<dbReference type="AlphaFoldDB" id="A0A1F6P7Z2"/>
<protein>
    <submittedName>
        <fullName evidence="3">Uncharacterized protein</fullName>
    </submittedName>
</protein>
<organism evidence="3 4">
    <name type="scientific">Candidatus Magasanikbacteria bacterium RIFOXYD1_FULL_40_23</name>
    <dbReference type="NCBI Taxonomy" id="1798705"/>
    <lineage>
        <taxon>Bacteria</taxon>
        <taxon>Candidatus Magasanikiibacteriota</taxon>
    </lineage>
</organism>
<reference evidence="3 4" key="1">
    <citation type="journal article" date="2016" name="Nat. Commun.">
        <title>Thousands of microbial genomes shed light on interconnected biogeochemical processes in an aquifer system.</title>
        <authorList>
            <person name="Anantharaman K."/>
            <person name="Brown C.T."/>
            <person name="Hug L.A."/>
            <person name="Sharon I."/>
            <person name="Castelle C.J."/>
            <person name="Probst A.J."/>
            <person name="Thomas B.C."/>
            <person name="Singh A."/>
            <person name="Wilkins M.J."/>
            <person name="Karaoz U."/>
            <person name="Brodie E.L."/>
            <person name="Williams K.H."/>
            <person name="Hubbard S.S."/>
            <person name="Banfield J.F."/>
        </authorList>
    </citation>
    <scope>NUCLEOTIDE SEQUENCE [LARGE SCALE GENOMIC DNA]</scope>
</reference>
<accession>A0A1F6P7Z2</accession>
<feature type="transmembrane region" description="Helical" evidence="1">
    <location>
        <begin position="113"/>
        <end position="132"/>
    </location>
</feature>
<keyword evidence="1" id="KW-1133">Transmembrane helix</keyword>
<evidence type="ECO:0000256" key="1">
    <source>
        <dbReference type="SAM" id="Phobius"/>
    </source>
</evidence>
<keyword evidence="1" id="KW-0472">Membrane</keyword>
<evidence type="ECO:0000313" key="4">
    <source>
        <dbReference type="Proteomes" id="UP000176634"/>
    </source>
</evidence>
<proteinExistence type="predicted"/>
<keyword evidence="2" id="KW-0732">Signal</keyword>